<protein>
    <submittedName>
        <fullName evidence="5">Uncharacterized protein</fullName>
    </submittedName>
</protein>
<dbReference type="PANTHER" id="PTHR23333">
    <property type="entry name" value="UBX DOMAIN CONTAINING PROTEIN"/>
    <property type="match status" value="1"/>
</dbReference>
<dbReference type="SUPFAM" id="SSF102848">
    <property type="entry name" value="NSFL1 (p97 ATPase) cofactor p47, SEP domain"/>
    <property type="match status" value="1"/>
</dbReference>
<feature type="compositionally biased region" description="Low complexity" evidence="2">
    <location>
        <begin position="84"/>
        <end position="118"/>
    </location>
</feature>
<dbReference type="Gene3D" id="1.10.8.10">
    <property type="entry name" value="DNA helicase RuvA subunit, C-terminal domain"/>
    <property type="match status" value="1"/>
</dbReference>
<keyword evidence="1" id="KW-0833">Ubl conjugation pathway</keyword>
<dbReference type="GO" id="GO:0007030">
    <property type="term" value="P:Golgi organization"/>
    <property type="evidence" value="ECO:0007669"/>
    <property type="project" value="TreeGrafter"/>
</dbReference>
<dbReference type="PROSITE" id="PS50033">
    <property type="entry name" value="UBX"/>
    <property type="match status" value="1"/>
</dbReference>
<organism evidence="5 6">
    <name type="scientific">Cannabis sativa</name>
    <name type="common">Hemp</name>
    <name type="synonym">Marijuana</name>
    <dbReference type="NCBI Taxonomy" id="3483"/>
    <lineage>
        <taxon>Eukaryota</taxon>
        <taxon>Viridiplantae</taxon>
        <taxon>Streptophyta</taxon>
        <taxon>Embryophyta</taxon>
        <taxon>Tracheophyta</taxon>
        <taxon>Spermatophyta</taxon>
        <taxon>Magnoliopsida</taxon>
        <taxon>eudicotyledons</taxon>
        <taxon>Gunneridae</taxon>
        <taxon>Pentapetalae</taxon>
        <taxon>rosids</taxon>
        <taxon>fabids</taxon>
        <taxon>Rosales</taxon>
        <taxon>Cannabaceae</taxon>
        <taxon>Cannabis</taxon>
    </lineage>
</organism>
<dbReference type="Gene3D" id="3.10.20.90">
    <property type="entry name" value="Phosphatidylinositol 3-kinase Catalytic Subunit, Chain A, domain 1"/>
    <property type="match status" value="1"/>
</dbReference>
<dbReference type="InterPro" id="IPR039517">
    <property type="entry name" value="C6orf106_UBA-like"/>
</dbReference>
<evidence type="ECO:0000259" key="3">
    <source>
        <dbReference type="PROSITE" id="PS50033"/>
    </source>
</evidence>
<dbReference type="CDD" id="cd14349">
    <property type="entry name" value="UBA_CF106"/>
    <property type="match status" value="1"/>
</dbReference>
<dbReference type="Pfam" id="PF08059">
    <property type="entry name" value="SEP"/>
    <property type="match status" value="1"/>
</dbReference>
<evidence type="ECO:0000256" key="2">
    <source>
        <dbReference type="SAM" id="MobiDB-lite"/>
    </source>
</evidence>
<dbReference type="AlphaFoldDB" id="A0A7J6HGP8"/>
<evidence type="ECO:0000313" key="6">
    <source>
        <dbReference type="Proteomes" id="UP000583929"/>
    </source>
</evidence>
<dbReference type="CDD" id="cd01770">
    <property type="entry name" value="UBX_UBXN2"/>
    <property type="match status" value="1"/>
</dbReference>
<evidence type="ECO:0000256" key="1">
    <source>
        <dbReference type="ARBA" id="ARBA00022786"/>
    </source>
</evidence>
<name>A0A7J6HGP8_CANSA</name>
<dbReference type="SUPFAM" id="SSF54236">
    <property type="entry name" value="Ubiquitin-like"/>
    <property type="match status" value="1"/>
</dbReference>
<dbReference type="SMART" id="SM00166">
    <property type="entry name" value="UBX"/>
    <property type="match status" value="1"/>
</dbReference>
<dbReference type="Gene3D" id="3.30.420.210">
    <property type="entry name" value="SEP domain"/>
    <property type="match status" value="1"/>
</dbReference>
<dbReference type="SUPFAM" id="SSF46934">
    <property type="entry name" value="UBA-like"/>
    <property type="match status" value="1"/>
</dbReference>
<feature type="region of interest" description="Disordered" evidence="2">
    <location>
        <begin position="84"/>
        <end position="183"/>
    </location>
</feature>
<dbReference type="GO" id="GO:0005829">
    <property type="term" value="C:cytosol"/>
    <property type="evidence" value="ECO:0007669"/>
    <property type="project" value="TreeGrafter"/>
</dbReference>
<reference evidence="5 6" key="1">
    <citation type="journal article" date="2020" name="bioRxiv">
        <title>Sequence and annotation of 42 cannabis genomes reveals extensive copy number variation in cannabinoid synthesis and pathogen resistance genes.</title>
        <authorList>
            <person name="Mckernan K.J."/>
            <person name="Helbert Y."/>
            <person name="Kane L.T."/>
            <person name="Ebling H."/>
            <person name="Zhang L."/>
            <person name="Liu B."/>
            <person name="Eaton Z."/>
            <person name="Mclaughlin S."/>
            <person name="Kingan S."/>
            <person name="Baybayan P."/>
            <person name="Concepcion G."/>
            <person name="Jordan M."/>
            <person name="Riva A."/>
            <person name="Barbazuk W."/>
            <person name="Harkins T."/>
        </authorList>
    </citation>
    <scope>NUCLEOTIDE SEQUENCE [LARGE SCALE GENOMIC DNA]</scope>
    <source>
        <strain evidence="6">cv. Jamaican Lion 4</strain>
        <tissue evidence="5">Leaf</tissue>
    </source>
</reference>
<feature type="domain" description="SEP" evidence="4">
    <location>
        <begin position="236"/>
        <end position="300"/>
    </location>
</feature>
<sequence length="425" mass="46554">LCPEVLKSNRISFVSNSKQTMETAIPESQSHHDDLINSFCEITSSSKEEAQFYLESHNWDLDAAVSTLLDDNTVPPASAVAAAAHPIPTLNRSPSPDYSPSHSPSRSRSPSPTLSRPPYELRSRRPIDKKADKKASGSRSRGIRTLADLNRPANDGSGSDDEPQEYYTGGEKSGMLVQDPTRGNDVDALFNQAKQAGAMLGSIEHAQPSSSSRSFTGTARLLTGETVAPGPQPPQVVNHTITFWRNGFSVDDGPLRRMDDPENSHFLESIRKSECPRELQQADRNTQVRVEMIRRGEDYPEPVKRRSAAFQGVGRTLGGSSSASEPVTVATSAIPNSPQSMRFVVDDSLPSTSLQLRLADGTRMVSRFNYHHTVRDIQSFINASRPDGPRTYQLLTMGFPPKQLTDLDQTIEQAGIANSVIIQNI</sequence>
<dbReference type="GO" id="GO:0000045">
    <property type="term" value="P:autophagosome assembly"/>
    <property type="evidence" value="ECO:0007669"/>
    <property type="project" value="TreeGrafter"/>
</dbReference>
<dbReference type="GO" id="GO:0043130">
    <property type="term" value="F:ubiquitin binding"/>
    <property type="evidence" value="ECO:0007669"/>
    <property type="project" value="TreeGrafter"/>
</dbReference>
<dbReference type="PANTHER" id="PTHR23333:SF45">
    <property type="entry name" value="PLANT UBX DOMAIN-CONTAINING PROTEIN 4-LIKE"/>
    <property type="match status" value="1"/>
</dbReference>
<keyword evidence="6" id="KW-1185">Reference proteome</keyword>
<dbReference type="GO" id="GO:0043161">
    <property type="term" value="P:proteasome-mediated ubiquitin-dependent protein catabolic process"/>
    <property type="evidence" value="ECO:0007669"/>
    <property type="project" value="TreeGrafter"/>
</dbReference>
<dbReference type="GO" id="GO:0005634">
    <property type="term" value="C:nucleus"/>
    <property type="evidence" value="ECO:0007669"/>
    <property type="project" value="TreeGrafter"/>
</dbReference>
<dbReference type="InterPro" id="IPR036241">
    <property type="entry name" value="NSFL1C_SEP_dom_sf"/>
</dbReference>
<feature type="domain" description="UBX" evidence="3">
    <location>
        <begin position="347"/>
        <end position="424"/>
    </location>
</feature>
<feature type="compositionally biased region" description="Basic and acidic residues" evidence="2">
    <location>
        <begin position="119"/>
        <end position="135"/>
    </location>
</feature>
<dbReference type="FunFam" id="1.10.8.10:FF:000020">
    <property type="entry name" value="NSFL1 (p97) cofactor (p47)"/>
    <property type="match status" value="1"/>
</dbReference>
<dbReference type="InterPro" id="IPR009060">
    <property type="entry name" value="UBA-like_sf"/>
</dbReference>
<dbReference type="GO" id="GO:0051117">
    <property type="term" value="F:ATPase binding"/>
    <property type="evidence" value="ECO:0007669"/>
    <property type="project" value="UniProtKB-ARBA"/>
</dbReference>
<dbReference type="FunFam" id="3.10.20.90:FF:000179">
    <property type="entry name" value="Plant UBX domain-containing protein 4"/>
    <property type="match status" value="1"/>
</dbReference>
<dbReference type="InterPro" id="IPR001012">
    <property type="entry name" value="UBX_dom"/>
</dbReference>
<dbReference type="FunFam" id="3.30.420.210:FF:000005">
    <property type="entry name" value="Plant UBX domain-containing protein 4"/>
    <property type="match status" value="1"/>
</dbReference>
<dbReference type="EMBL" id="JAATIQ010000045">
    <property type="protein sequence ID" value="KAF4394487.1"/>
    <property type="molecule type" value="Genomic_DNA"/>
</dbReference>
<dbReference type="GO" id="GO:0061025">
    <property type="term" value="P:membrane fusion"/>
    <property type="evidence" value="ECO:0007669"/>
    <property type="project" value="TreeGrafter"/>
</dbReference>
<accession>A0A7J6HGP8</accession>
<feature type="non-terminal residue" evidence="5">
    <location>
        <position position="425"/>
    </location>
</feature>
<dbReference type="Pfam" id="PF14555">
    <property type="entry name" value="UBA_4"/>
    <property type="match status" value="1"/>
</dbReference>
<proteinExistence type="predicted"/>
<dbReference type="SMART" id="SM00553">
    <property type="entry name" value="SEP"/>
    <property type="match status" value="1"/>
</dbReference>
<dbReference type="InterPro" id="IPR029071">
    <property type="entry name" value="Ubiquitin-like_domsf"/>
</dbReference>
<dbReference type="InterPro" id="IPR012989">
    <property type="entry name" value="SEP_domain"/>
</dbReference>
<gene>
    <name evidence="5" type="ORF">G4B88_018637</name>
</gene>
<evidence type="ECO:0000313" key="5">
    <source>
        <dbReference type="EMBL" id="KAF4394487.1"/>
    </source>
</evidence>
<dbReference type="GO" id="GO:0031468">
    <property type="term" value="P:nuclear membrane reassembly"/>
    <property type="evidence" value="ECO:0007669"/>
    <property type="project" value="TreeGrafter"/>
</dbReference>
<dbReference type="Proteomes" id="UP000583929">
    <property type="component" value="Unassembled WGS sequence"/>
</dbReference>
<dbReference type="Pfam" id="PF00789">
    <property type="entry name" value="UBX"/>
    <property type="match status" value="1"/>
</dbReference>
<dbReference type="PROSITE" id="PS51399">
    <property type="entry name" value="SEP"/>
    <property type="match status" value="1"/>
</dbReference>
<comment type="caution">
    <text evidence="5">The sequence shown here is derived from an EMBL/GenBank/DDBJ whole genome shotgun (WGS) entry which is preliminary data.</text>
</comment>
<evidence type="ECO:0000259" key="4">
    <source>
        <dbReference type="PROSITE" id="PS51399"/>
    </source>
</evidence>